<organism evidence="1 2">
    <name type="scientific">Dibothriocephalus latus</name>
    <name type="common">Fish tapeworm</name>
    <name type="synonym">Diphyllobothrium latum</name>
    <dbReference type="NCBI Taxonomy" id="60516"/>
    <lineage>
        <taxon>Eukaryota</taxon>
        <taxon>Metazoa</taxon>
        <taxon>Spiralia</taxon>
        <taxon>Lophotrochozoa</taxon>
        <taxon>Platyhelminthes</taxon>
        <taxon>Cestoda</taxon>
        <taxon>Eucestoda</taxon>
        <taxon>Diphyllobothriidea</taxon>
        <taxon>Diphyllobothriidae</taxon>
        <taxon>Dibothriocephalus</taxon>
    </lineage>
</organism>
<sequence length="32" mass="3733">MPLTFQTLENQMRAVLNDVYFGTSKIIIDSMR</sequence>
<gene>
    <name evidence="1" type="ORF">DILT_LOCUS19942</name>
</gene>
<evidence type="ECO:0000313" key="2">
    <source>
        <dbReference type="Proteomes" id="UP000281553"/>
    </source>
</evidence>
<feature type="non-terminal residue" evidence="1">
    <location>
        <position position="32"/>
    </location>
</feature>
<dbReference type="EMBL" id="UYRU01126640">
    <property type="protein sequence ID" value="VDN49926.1"/>
    <property type="molecule type" value="Genomic_DNA"/>
</dbReference>
<dbReference type="Proteomes" id="UP000281553">
    <property type="component" value="Unassembled WGS sequence"/>
</dbReference>
<name>A0A3P7S5B7_DIBLA</name>
<proteinExistence type="predicted"/>
<accession>A0A3P7S5B7</accession>
<evidence type="ECO:0000313" key="1">
    <source>
        <dbReference type="EMBL" id="VDN49926.1"/>
    </source>
</evidence>
<protein>
    <submittedName>
        <fullName evidence="1">Uncharacterized protein</fullName>
    </submittedName>
</protein>
<keyword evidence="2" id="KW-1185">Reference proteome</keyword>
<dbReference type="AlphaFoldDB" id="A0A3P7S5B7"/>
<reference evidence="1 2" key="1">
    <citation type="submission" date="2018-11" db="EMBL/GenBank/DDBJ databases">
        <authorList>
            <consortium name="Pathogen Informatics"/>
        </authorList>
    </citation>
    <scope>NUCLEOTIDE SEQUENCE [LARGE SCALE GENOMIC DNA]</scope>
</reference>